<dbReference type="PANTHER" id="PTHR47668:SF1">
    <property type="entry name" value="DIENELACTONE HYDROLASE DOMAIN-CONTAINING PROTEIN-RELATED"/>
    <property type="match status" value="1"/>
</dbReference>
<dbReference type="EMBL" id="ML210146">
    <property type="protein sequence ID" value="TFK30728.1"/>
    <property type="molecule type" value="Genomic_DNA"/>
</dbReference>
<keyword evidence="3" id="KW-1185">Reference proteome</keyword>
<dbReference type="STRING" id="230819.A0A5C3LD69"/>
<dbReference type="InterPro" id="IPR029058">
    <property type="entry name" value="AB_hydrolase_fold"/>
</dbReference>
<name>A0A5C3LD69_COPMA</name>
<protein>
    <submittedName>
        <fullName evidence="2">Dienelactone hydrolase</fullName>
    </submittedName>
</protein>
<dbReference type="Gene3D" id="3.40.50.1820">
    <property type="entry name" value="alpha/beta hydrolase"/>
    <property type="match status" value="1"/>
</dbReference>
<dbReference type="AlphaFoldDB" id="A0A5C3LD69"/>
<sequence length="254" mass="27742">MTTEVHNTNKACCTIPPVQSDYEPKGTFKALGDFKKVYVTGPEKSDNAIICVFDIFGFFPQTQQGADIVAANLNSTVFMPDFFEPSGAFPISKFPPKKDQDTADLQAFFGGPASPPATVAKLKAFGEYLKGTGVKKIAVYGFCWGGKVVILSSGEGTPFSAAAIVHPAMLSVEDSKALSIPFAIYPSKDDSEDEYNQIIDVIGKKPFSSLNDHKYYKNMFHGWAAARGDLNNEENKKEYEDVYGRLIAFLSKAL</sequence>
<dbReference type="GO" id="GO:0016787">
    <property type="term" value="F:hydrolase activity"/>
    <property type="evidence" value="ECO:0007669"/>
    <property type="project" value="UniProtKB-KW"/>
</dbReference>
<dbReference type="SUPFAM" id="SSF53474">
    <property type="entry name" value="alpha/beta-Hydrolases"/>
    <property type="match status" value="1"/>
</dbReference>
<dbReference type="InterPro" id="IPR002925">
    <property type="entry name" value="Dienelactn_hydro"/>
</dbReference>
<dbReference type="PANTHER" id="PTHR47668">
    <property type="entry name" value="DIENELACTONE HYDROLASE FAMILY PROTEIN (AFU_ORTHOLOGUE AFUA_6G01940)"/>
    <property type="match status" value="1"/>
</dbReference>
<dbReference type="Proteomes" id="UP000307440">
    <property type="component" value="Unassembled WGS sequence"/>
</dbReference>
<dbReference type="OrthoDB" id="2147163at2759"/>
<gene>
    <name evidence="2" type="ORF">FA15DRAFT_662760</name>
</gene>
<reference evidence="2 3" key="1">
    <citation type="journal article" date="2019" name="Nat. Ecol. Evol.">
        <title>Megaphylogeny resolves global patterns of mushroom evolution.</title>
        <authorList>
            <person name="Varga T."/>
            <person name="Krizsan K."/>
            <person name="Foldi C."/>
            <person name="Dima B."/>
            <person name="Sanchez-Garcia M."/>
            <person name="Sanchez-Ramirez S."/>
            <person name="Szollosi G.J."/>
            <person name="Szarkandi J.G."/>
            <person name="Papp V."/>
            <person name="Albert L."/>
            <person name="Andreopoulos W."/>
            <person name="Angelini C."/>
            <person name="Antonin V."/>
            <person name="Barry K.W."/>
            <person name="Bougher N.L."/>
            <person name="Buchanan P."/>
            <person name="Buyck B."/>
            <person name="Bense V."/>
            <person name="Catcheside P."/>
            <person name="Chovatia M."/>
            <person name="Cooper J."/>
            <person name="Damon W."/>
            <person name="Desjardin D."/>
            <person name="Finy P."/>
            <person name="Geml J."/>
            <person name="Haridas S."/>
            <person name="Hughes K."/>
            <person name="Justo A."/>
            <person name="Karasinski D."/>
            <person name="Kautmanova I."/>
            <person name="Kiss B."/>
            <person name="Kocsube S."/>
            <person name="Kotiranta H."/>
            <person name="LaButti K.M."/>
            <person name="Lechner B.E."/>
            <person name="Liimatainen K."/>
            <person name="Lipzen A."/>
            <person name="Lukacs Z."/>
            <person name="Mihaltcheva S."/>
            <person name="Morgado L.N."/>
            <person name="Niskanen T."/>
            <person name="Noordeloos M.E."/>
            <person name="Ohm R.A."/>
            <person name="Ortiz-Santana B."/>
            <person name="Ovrebo C."/>
            <person name="Racz N."/>
            <person name="Riley R."/>
            <person name="Savchenko A."/>
            <person name="Shiryaev A."/>
            <person name="Soop K."/>
            <person name="Spirin V."/>
            <person name="Szebenyi C."/>
            <person name="Tomsovsky M."/>
            <person name="Tulloss R.E."/>
            <person name="Uehling J."/>
            <person name="Grigoriev I.V."/>
            <person name="Vagvolgyi C."/>
            <person name="Papp T."/>
            <person name="Martin F.M."/>
            <person name="Miettinen O."/>
            <person name="Hibbett D.S."/>
            <person name="Nagy L.G."/>
        </authorList>
    </citation>
    <scope>NUCLEOTIDE SEQUENCE [LARGE SCALE GENOMIC DNA]</scope>
    <source>
        <strain evidence="2 3">CBS 121175</strain>
    </source>
</reference>
<evidence type="ECO:0000259" key="1">
    <source>
        <dbReference type="Pfam" id="PF01738"/>
    </source>
</evidence>
<accession>A0A5C3LD69</accession>
<feature type="domain" description="Dienelactone hydrolase" evidence="1">
    <location>
        <begin position="37"/>
        <end position="252"/>
    </location>
</feature>
<evidence type="ECO:0000313" key="3">
    <source>
        <dbReference type="Proteomes" id="UP000307440"/>
    </source>
</evidence>
<proteinExistence type="predicted"/>
<evidence type="ECO:0000313" key="2">
    <source>
        <dbReference type="EMBL" id="TFK30728.1"/>
    </source>
</evidence>
<keyword evidence="2" id="KW-0378">Hydrolase</keyword>
<organism evidence="2 3">
    <name type="scientific">Coprinopsis marcescibilis</name>
    <name type="common">Agaric fungus</name>
    <name type="synonym">Psathyrella marcescibilis</name>
    <dbReference type="NCBI Taxonomy" id="230819"/>
    <lineage>
        <taxon>Eukaryota</taxon>
        <taxon>Fungi</taxon>
        <taxon>Dikarya</taxon>
        <taxon>Basidiomycota</taxon>
        <taxon>Agaricomycotina</taxon>
        <taxon>Agaricomycetes</taxon>
        <taxon>Agaricomycetidae</taxon>
        <taxon>Agaricales</taxon>
        <taxon>Agaricineae</taxon>
        <taxon>Psathyrellaceae</taxon>
        <taxon>Coprinopsis</taxon>
    </lineage>
</organism>
<dbReference type="Pfam" id="PF01738">
    <property type="entry name" value="DLH"/>
    <property type="match status" value="1"/>
</dbReference>